<evidence type="ECO:0000256" key="2">
    <source>
        <dbReference type="ARBA" id="ARBA00018987"/>
    </source>
</evidence>
<feature type="domain" description="RecQ mediated genome instability protein 1 OB-fold" evidence="3">
    <location>
        <begin position="86"/>
        <end position="121"/>
    </location>
</feature>
<dbReference type="SMART" id="SM01161">
    <property type="entry name" value="DUF1767"/>
    <property type="match status" value="1"/>
</dbReference>
<protein>
    <recommendedName>
        <fullName evidence="2">RecQ-mediated genome instability protein 1</fullName>
    </recommendedName>
</protein>
<name>J9EGH7_WUCBA</name>
<evidence type="ECO:0000313" key="5">
    <source>
        <dbReference type="EMBL" id="EJW81541.1"/>
    </source>
</evidence>
<dbReference type="GO" id="GO:0000724">
    <property type="term" value="P:double-strand break repair via homologous recombination"/>
    <property type="evidence" value="ECO:0007669"/>
    <property type="project" value="TreeGrafter"/>
</dbReference>
<dbReference type="InterPro" id="IPR049363">
    <property type="entry name" value="RMI1_N"/>
</dbReference>
<dbReference type="PANTHER" id="PTHR14790:SF15">
    <property type="entry name" value="RECQ-MEDIATED GENOME INSTABILITY PROTEIN 1"/>
    <property type="match status" value="1"/>
</dbReference>
<dbReference type="InterPro" id="IPR042470">
    <property type="entry name" value="RMI1_N_C_sf"/>
</dbReference>
<organism evidence="5 6">
    <name type="scientific">Wuchereria bancrofti</name>
    <dbReference type="NCBI Taxonomy" id="6293"/>
    <lineage>
        <taxon>Eukaryota</taxon>
        <taxon>Metazoa</taxon>
        <taxon>Ecdysozoa</taxon>
        <taxon>Nematoda</taxon>
        <taxon>Chromadorea</taxon>
        <taxon>Rhabditida</taxon>
        <taxon>Spirurina</taxon>
        <taxon>Spiruromorpha</taxon>
        <taxon>Filarioidea</taxon>
        <taxon>Onchocercidae</taxon>
        <taxon>Wuchereria</taxon>
    </lineage>
</organism>
<evidence type="ECO:0000259" key="3">
    <source>
        <dbReference type="Pfam" id="PF08585"/>
    </source>
</evidence>
<evidence type="ECO:0000256" key="1">
    <source>
        <dbReference type="ARBA" id="ARBA00006395"/>
    </source>
</evidence>
<proteinExistence type="inferred from homology"/>
<accession>J9EGH7</accession>
<dbReference type="Gene3D" id="2.40.50.770">
    <property type="entry name" value="RecQ-mediated genome instability protein Rmi1, C-terminal domain"/>
    <property type="match status" value="1"/>
</dbReference>
<feature type="non-terminal residue" evidence="5">
    <location>
        <position position="139"/>
    </location>
</feature>
<evidence type="ECO:0000259" key="4">
    <source>
        <dbReference type="Pfam" id="PF21000"/>
    </source>
</evidence>
<dbReference type="Pfam" id="PF21000">
    <property type="entry name" value="RMI1_N_N"/>
    <property type="match status" value="1"/>
</dbReference>
<dbReference type="Pfam" id="PF08585">
    <property type="entry name" value="RMI1_N_C"/>
    <property type="match status" value="1"/>
</dbReference>
<dbReference type="GO" id="GO:0000712">
    <property type="term" value="P:resolution of meiotic recombination intermediates"/>
    <property type="evidence" value="ECO:0007669"/>
    <property type="project" value="TreeGrafter"/>
</dbReference>
<dbReference type="GO" id="GO:0031422">
    <property type="term" value="C:RecQ family helicase-topoisomerase III complex"/>
    <property type="evidence" value="ECO:0007669"/>
    <property type="project" value="TreeGrafter"/>
</dbReference>
<dbReference type="EMBL" id="ADBV01003564">
    <property type="protein sequence ID" value="EJW81541.1"/>
    <property type="molecule type" value="Genomic_DNA"/>
</dbReference>
<gene>
    <name evidence="5" type="ORF">WUBG_07548</name>
</gene>
<reference evidence="6" key="1">
    <citation type="submission" date="2012-08" db="EMBL/GenBank/DDBJ databases">
        <title>The Genome Sequence of Wuchereria bancrofti.</title>
        <authorList>
            <person name="Nutman T.B."/>
            <person name="Fink D.L."/>
            <person name="Russ C."/>
            <person name="Young S."/>
            <person name="Zeng Q."/>
            <person name="Koehrsen M."/>
            <person name="Alvarado L."/>
            <person name="Berlin A."/>
            <person name="Chapman S.B."/>
            <person name="Chen Z."/>
            <person name="Freedman E."/>
            <person name="Gellesch M."/>
            <person name="Goldberg J."/>
            <person name="Griggs A."/>
            <person name="Gujja S."/>
            <person name="Heilman E.R."/>
            <person name="Heiman D."/>
            <person name="Hepburn T."/>
            <person name="Howarth C."/>
            <person name="Jen D."/>
            <person name="Larson L."/>
            <person name="Lewis B."/>
            <person name="Mehta T."/>
            <person name="Park D."/>
            <person name="Pearson M."/>
            <person name="Roberts A."/>
            <person name="Saif S."/>
            <person name="Shea T."/>
            <person name="Shenoy N."/>
            <person name="Sisk P."/>
            <person name="Stolte C."/>
            <person name="Sykes S."/>
            <person name="Walk T."/>
            <person name="White J."/>
            <person name="Yandava C."/>
            <person name="Haas B."/>
            <person name="Henn M.R."/>
            <person name="Nusbaum C."/>
            <person name="Birren B."/>
        </authorList>
    </citation>
    <scope>NUCLEOTIDE SEQUENCE [LARGE SCALE GENOMIC DNA]</scope>
    <source>
        <strain evidence="6">NA</strain>
    </source>
</reference>
<evidence type="ECO:0000313" key="6">
    <source>
        <dbReference type="Proteomes" id="UP000004810"/>
    </source>
</evidence>
<dbReference type="PANTHER" id="PTHR14790">
    <property type="entry name" value="RECQ-MEDIATED GENOME INSTABILITY PROTEIN 1 RMI1"/>
    <property type="match status" value="1"/>
</dbReference>
<comment type="caution">
    <text evidence="5">The sequence shown here is derived from an EMBL/GenBank/DDBJ whole genome shotgun (WGS) entry which is preliminary data.</text>
</comment>
<comment type="similarity">
    <text evidence="1">Belongs to the RMI1 family.</text>
</comment>
<dbReference type="AlphaFoldDB" id="J9EGH7"/>
<dbReference type="GO" id="GO:0016604">
    <property type="term" value="C:nuclear body"/>
    <property type="evidence" value="ECO:0007669"/>
    <property type="project" value="TreeGrafter"/>
</dbReference>
<feature type="domain" description="RMI1 N-terminal" evidence="4">
    <location>
        <begin position="31"/>
        <end position="72"/>
    </location>
</feature>
<dbReference type="InterPro" id="IPR013894">
    <property type="entry name" value="RMI1_OB"/>
</dbReference>
<dbReference type="Proteomes" id="UP000004810">
    <property type="component" value="Unassembled WGS sequence"/>
</dbReference>
<sequence>MIDHEGYCCLLLEPVETPAVLPGSSGSEKLNVTLQEEWLTEVMKYLCSLGFNSNSLLSFVYEQWLYTNLKTSTKPLLSLSADNRSKRMMLEGNTVVQVNSIVDISTSMYSQYRNLTNKFEDNSGFQLKLEESETNSDPF</sequence>